<dbReference type="InterPro" id="IPR011059">
    <property type="entry name" value="Metal-dep_hydrolase_composite"/>
</dbReference>
<dbReference type="Gene3D" id="3.20.20.140">
    <property type="entry name" value="Metal-dependent hydrolases"/>
    <property type="match status" value="1"/>
</dbReference>
<dbReference type="InterPro" id="IPR032466">
    <property type="entry name" value="Metal_Hydrolase"/>
</dbReference>
<dbReference type="Proteomes" id="UP001595923">
    <property type="component" value="Unassembled WGS sequence"/>
</dbReference>
<evidence type="ECO:0000313" key="2">
    <source>
        <dbReference type="Proteomes" id="UP001595923"/>
    </source>
</evidence>
<keyword evidence="2" id="KW-1185">Reference proteome</keyword>
<organism evidence="1 2">
    <name type="scientific">Nocardiopsis mangrovi</name>
    <dbReference type="NCBI Taxonomy" id="1179818"/>
    <lineage>
        <taxon>Bacteria</taxon>
        <taxon>Bacillati</taxon>
        <taxon>Actinomycetota</taxon>
        <taxon>Actinomycetes</taxon>
        <taxon>Streptosporangiales</taxon>
        <taxon>Nocardiopsidaceae</taxon>
        <taxon>Nocardiopsis</taxon>
    </lineage>
</organism>
<dbReference type="PANTHER" id="PTHR42717">
    <property type="entry name" value="DIHYDROOROTASE-RELATED"/>
    <property type="match status" value="1"/>
</dbReference>
<proteinExistence type="predicted"/>
<dbReference type="PANTHER" id="PTHR42717:SF1">
    <property type="entry name" value="IMIDAZOLONEPROPIONASE AND RELATED AMIDOHYDROLASES"/>
    <property type="match status" value="1"/>
</dbReference>
<dbReference type="PIRSF" id="PIRSF039004">
    <property type="entry name" value="ADE_EF_0837"/>
    <property type="match status" value="1"/>
</dbReference>
<evidence type="ECO:0000313" key="1">
    <source>
        <dbReference type="EMBL" id="MFC4564069.1"/>
    </source>
</evidence>
<dbReference type="SUPFAM" id="SSF51338">
    <property type="entry name" value="Composite domain of metallo-dependent hydrolases"/>
    <property type="match status" value="1"/>
</dbReference>
<dbReference type="Pfam" id="PF22647">
    <property type="entry name" value="EF_0837-like_N"/>
    <property type="match status" value="1"/>
</dbReference>
<dbReference type="Gene3D" id="2.30.40.10">
    <property type="entry name" value="Urease, subunit C, domain 1"/>
    <property type="match status" value="1"/>
</dbReference>
<dbReference type="InterPro" id="IPR020043">
    <property type="entry name" value="Deacetylase_Atu3266-like"/>
</dbReference>
<comment type="caution">
    <text evidence="1">The sequence shown here is derived from an EMBL/GenBank/DDBJ whole genome shotgun (WGS) entry which is preliminary data.</text>
</comment>
<sequence length="379" mass="38708">MPVPRPVGPLVVRGGHVLDPGGGLDAPMDVLVDGPRIAAVDAPGAFDATGHPVVDAAGCHVSPGFIDLHVHVDAPATGLGVDADAIGVGQGVTTVADAGSTGLDTHAAFHRGVVTAATTRVLSWLNLAPAGLSQGLSELACPLRPDPGRFRALLDAHPGIRGIKVRMSRSVVGDQGIAPLLHGRALADDLGLPIMAHVGQAPPSLGDVARHLRPGDVITHALHGKGDGLLTREGRVAGPVLDARRRGVRFDVGHGSASFSFDVARRALAAGFRADTVSTDLHRENAGGPVHSLAETMGKLLAIGYTLHEVVAAVTRAPAGVLGRPDLGALRAGAVADLTVFRVEAADREFTDSTGARLRATRVVRPVGAVRGGAHVPAR</sequence>
<gene>
    <name evidence="1" type="ORF">ACFO4E_19585</name>
</gene>
<dbReference type="SUPFAM" id="SSF51556">
    <property type="entry name" value="Metallo-dependent hydrolases"/>
    <property type="match status" value="1"/>
</dbReference>
<dbReference type="EMBL" id="JBHSFQ010000020">
    <property type="protein sequence ID" value="MFC4564069.1"/>
    <property type="molecule type" value="Genomic_DNA"/>
</dbReference>
<dbReference type="RefSeq" id="WP_378576863.1">
    <property type="nucleotide sequence ID" value="NZ_JBHSFQ010000020.1"/>
</dbReference>
<accession>A0ABV9E0G0</accession>
<name>A0ABV9E0G0_9ACTN</name>
<protein>
    <submittedName>
        <fullName evidence="1">Amidohydrolase/deacetylase family metallohydrolase</fullName>
    </submittedName>
</protein>
<reference evidence="2" key="1">
    <citation type="journal article" date="2019" name="Int. J. Syst. Evol. Microbiol.">
        <title>The Global Catalogue of Microorganisms (GCM) 10K type strain sequencing project: providing services to taxonomists for standard genome sequencing and annotation.</title>
        <authorList>
            <consortium name="The Broad Institute Genomics Platform"/>
            <consortium name="The Broad Institute Genome Sequencing Center for Infectious Disease"/>
            <person name="Wu L."/>
            <person name="Ma J."/>
        </authorList>
    </citation>
    <scope>NUCLEOTIDE SEQUENCE [LARGE SCALE GENOMIC DNA]</scope>
    <source>
        <strain evidence="2">XZYJ18</strain>
    </source>
</reference>
<dbReference type="NCBIfam" id="NF006689">
    <property type="entry name" value="PRK09237.1"/>
    <property type="match status" value="1"/>
</dbReference>